<gene>
    <name evidence="3" type="ORF">MNBD_GAMMA18-2072</name>
</gene>
<dbReference type="PROSITE" id="PS01211">
    <property type="entry name" value="UPF0001"/>
    <property type="match status" value="1"/>
</dbReference>
<dbReference type="EMBL" id="UOFP01000201">
    <property type="protein sequence ID" value="VAW87841.1"/>
    <property type="molecule type" value="Genomic_DNA"/>
</dbReference>
<dbReference type="NCBIfam" id="TIGR00044">
    <property type="entry name" value="YggS family pyridoxal phosphate-dependent enzyme"/>
    <property type="match status" value="1"/>
</dbReference>
<dbReference type="InterPro" id="IPR029066">
    <property type="entry name" value="PLP-binding_barrel"/>
</dbReference>
<evidence type="ECO:0000256" key="1">
    <source>
        <dbReference type="ARBA" id="ARBA00022898"/>
    </source>
</evidence>
<dbReference type="CDD" id="cd06824">
    <property type="entry name" value="PLPDE_III_Yggs_like"/>
    <property type="match status" value="1"/>
</dbReference>
<dbReference type="PANTHER" id="PTHR10146:SF14">
    <property type="entry name" value="PYRIDOXAL PHOSPHATE HOMEOSTASIS PROTEIN"/>
    <property type="match status" value="1"/>
</dbReference>
<dbReference type="AlphaFoldDB" id="A0A3B0Z8H8"/>
<dbReference type="HAMAP" id="MF_02087">
    <property type="entry name" value="PLP_homeostasis"/>
    <property type="match status" value="1"/>
</dbReference>
<accession>A0A3B0Z8H8</accession>
<dbReference type="InterPro" id="IPR011078">
    <property type="entry name" value="PyrdxlP_homeostasis"/>
</dbReference>
<evidence type="ECO:0000313" key="3">
    <source>
        <dbReference type="EMBL" id="VAW87841.1"/>
    </source>
</evidence>
<sequence length="234" mass="25865">MSQPQNPLTERYSQLQTRLRHAEQHCGRPSGSVQLLAVSKTIPAEIVRHVAQLGQRAFGENYQQEATEKQAHLSDLNLCWHFIGPLQSNKSRTIAEKFSWLQSLDRLKLAQRLSDQRPEDMVPLNVCLQVNISGEQSKSGVTPDELSRLAAAITELPGLTLRGLMALPAPCDNVDQQRRAFTSVRELYQGLIDEGHQLDTLSMGMSGDLEAAVAEGATIVRIGSALFGARDNKR</sequence>
<dbReference type="GO" id="GO:0030170">
    <property type="term" value="F:pyridoxal phosphate binding"/>
    <property type="evidence" value="ECO:0007669"/>
    <property type="project" value="InterPro"/>
</dbReference>
<proteinExistence type="inferred from homology"/>
<feature type="domain" description="Alanine racemase N-terminal" evidence="2">
    <location>
        <begin position="13"/>
        <end position="230"/>
    </location>
</feature>
<dbReference type="SUPFAM" id="SSF51419">
    <property type="entry name" value="PLP-binding barrel"/>
    <property type="match status" value="1"/>
</dbReference>
<organism evidence="3">
    <name type="scientific">hydrothermal vent metagenome</name>
    <dbReference type="NCBI Taxonomy" id="652676"/>
    <lineage>
        <taxon>unclassified sequences</taxon>
        <taxon>metagenomes</taxon>
        <taxon>ecological metagenomes</taxon>
    </lineage>
</organism>
<evidence type="ECO:0000259" key="2">
    <source>
        <dbReference type="Pfam" id="PF01168"/>
    </source>
</evidence>
<dbReference type="Pfam" id="PF01168">
    <property type="entry name" value="Ala_racemase_N"/>
    <property type="match status" value="1"/>
</dbReference>
<dbReference type="PANTHER" id="PTHR10146">
    <property type="entry name" value="PROLINE SYNTHETASE CO-TRANSCRIBED BACTERIAL HOMOLOG PROTEIN"/>
    <property type="match status" value="1"/>
</dbReference>
<protein>
    <submittedName>
        <fullName evidence="3">UPF0001 protein YggS</fullName>
    </submittedName>
</protein>
<dbReference type="Gene3D" id="3.20.20.10">
    <property type="entry name" value="Alanine racemase"/>
    <property type="match status" value="1"/>
</dbReference>
<dbReference type="InterPro" id="IPR001608">
    <property type="entry name" value="Ala_racemase_N"/>
</dbReference>
<keyword evidence="1" id="KW-0663">Pyridoxal phosphate</keyword>
<reference evidence="3" key="1">
    <citation type="submission" date="2018-06" db="EMBL/GenBank/DDBJ databases">
        <authorList>
            <person name="Zhirakovskaya E."/>
        </authorList>
    </citation>
    <scope>NUCLEOTIDE SEQUENCE</scope>
</reference>
<dbReference type="FunFam" id="3.20.20.10:FF:000018">
    <property type="entry name" value="Pyridoxal phosphate homeostasis protein"/>
    <property type="match status" value="1"/>
</dbReference>
<name>A0A3B0Z8H8_9ZZZZ</name>
<dbReference type="PIRSF" id="PIRSF004848">
    <property type="entry name" value="YBL036c_PLPDEIII"/>
    <property type="match status" value="1"/>
</dbReference>